<dbReference type="InterPro" id="IPR052711">
    <property type="entry name" value="Zinc_ADH-like"/>
</dbReference>
<dbReference type="AlphaFoldDB" id="A0A8K1FDV3"/>
<comment type="caution">
    <text evidence="2">The sequence shown here is derived from an EMBL/GenBank/DDBJ whole genome shotgun (WGS) entry which is preliminary data.</text>
</comment>
<evidence type="ECO:0000313" key="2">
    <source>
        <dbReference type="EMBL" id="TMW59820.1"/>
    </source>
</evidence>
<dbReference type="SUPFAM" id="SSF50129">
    <property type="entry name" value="GroES-like"/>
    <property type="match status" value="1"/>
</dbReference>
<dbReference type="PANTHER" id="PTHR45033:SF2">
    <property type="entry name" value="ZINC-TYPE ALCOHOL DEHYDROGENASE-LIKE PROTEIN C1773.06C"/>
    <property type="match status" value="1"/>
</dbReference>
<dbReference type="Gene3D" id="3.90.180.10">
    <property type="entry name" value="Medium-chain alcohol dehydrogenases, catalytic domain"/>
    <property type="match status" value="1"/>
</dbReference>
<dbReference type="GO" id="GO:0016491">
    <property type="term" value="F:oxidoreductase activity"/>
    <property type="evidence" value="ECO:0007669"/>
    <property type="project" value="InterPro"/>
</dbReference>
<dbReference type="OrthoDB" id="3509362at2759"/>
<dbReference type="SUPFAM" id="SSF51735">
    <property type="entry name" value="NAD(P)-binding Rossmann-fold domains"/>
    <property type="match status" value="1"/>
</dbReference>
<reference evidence="2" key="1">
    <citation type="submission" date="2019-03" db="EMBL/GenBank/DDBJ databases">
        <title>Long read genome sequence of the mycoparasitic Pythium oligandrum ATCC 38472 isolated from sugarbeet rhizosphere.</title>
        <authorList>
            <person name="Gaulin E."/>
        </authorList>
    </citation>
    <scope>NUCLEOTIDE SEQUENCE</scope>
    <source>
        <strain evidence="2">ATCC 38472_TT</strain>
    </source>
</reference>
<protein>
    <recommendedName>
        <fullName evidence="1">Enoyl reductase (ER) domain-containing protein</fullName>
    </recommendedName>
</protein>
<keyword evidence="3" id="KW-1185">Reference proteome</keyword>
<dbReference type="InterPro" id="IPR013149">
    <property type="entry name" value="ADH-like_C"/>
</dbReference>
<name>A0A8K1FDV3_PYTOL</name>
<dbReference type="Pfam" id="PF08240">
    <property type="entry name" value="ADH_N"/>
    <property type="match status" value="1"/>
</dbReference>
<sequence>MASLPAQYLAFRIQDRTTHHNLQCHSEPLPEVRYNDVLIQLRGVTLNSRDIQIANGWYTAPVQESALVPCSDGAGMVVTVGSSVQSVQVGDRVITTFALDNIYGPLKDQRQTLGGGVDGMLRQYAAVPEHAVIKVPAECKLDFVQPASLFCTGATIWNALYGCVPMRPGQTVVFQGTGGVSIMGLQLAKAVGAITIVTSSSDDKLQFVKDTLGADHVINYRTTPDWVEEVL</sequence>
<dbReference type="InterPro" id="IPR011032">
    <property type="entry name" value="GroES-like_sf"/>
</dbReference>
<proteinExistence type="predicted"/>
<organism evidence="2 3">
    <name type="scientific">Pythium oligandrum</name>
    <name type="common">Mycoparasitic fungus</name>
    <dbReference type="NCBI Taxonomy" id="41045"/>
    <lineage>
        <taxon>Eukaryota</taxon>
        <taxon>Sar</taxon>
        <taxon>Stramenopiles</taxon>
        <taxon>Oomycota</taxon>
        <taxon>Peronosporomycetes</taxon>
        <taxon>Pythiales</taxon>
        <taxon>Pythiaceae</taxon>
        <taxon>Pythium</taxon>
    </lineage>
</organism>
<dbReference type="Gene3D" id="3.40.50.720">
    <property type="entry name" value="NAD(P)-binding Rossmann-like Domain"/>
    <property type="match status" value="1"/>
</dbReference>
<dbReference type="InterPro" id="IPR013154">
    <property type="entry name" value="ADH-like_N"/>
</dbReference>
<dbReference type="CDD" id="cd08276">
    <property type="entry name" value="MDR7"/>
    <property type="match status" value="1"/>
</dbReference>
<accession>A0A8K1FDV3</accession>
<dbReference type="Proteomes" id="UP000794436">
    <property type="component" value="Unassembled WGS sequence"/>
</dbReference>
<gene>
    <name evidence="2" type="ORF">Poli38472_004889</name>
</gene>
<dbReference type="InterPro" id="IPR036291">
    <property type="entry name" value="NAD(P)-bd_dom_sf"/>
</dbReference>
<dbReference type="EMBL" id="SPLM01000109">
    <property type="protein sequence ID" value="TMW59820.1"/>
    <property type="molecule type" value="Genomic_DNA"/>
</dbReference>
<dbReference type="PANTHER" id="PTHR45033">
    <property type="match status" value="1"/>
</dbReference>
<evidence type="ECO:0000313" key="3">
    <source>
        <dbReference type="Proteomes" id="UP000794436"/>
    </source>
</evidence>
<evidence type="ECO:0000259" key="1">
    <source>
        <dbReference type="SMART" id="SM00829"/>
    </source>
</evidence>
<feature type="domain" description="Enoyl reductase (ER)" evidence="1">
    <location>
        <begin position="17"/>
        <end position="231"/>
    </location>
</feature>
<dbReference type="InterPro" id="IPR020843">
    <property type="entry name" value="ER"/>
</dbReference>
<dbReference type="Pfam" id="PF00107">
    <property type="entry name" value="ADH_zinc_N"/>
    <property type="match status" value="1"/>
</dbReference>
<dbReference type="SMART" id="SM00829">
    <property type="entry name" value="PKS_ER"/>
    <property type="match status" value="1"/>
</dbReference>